<evidence type="ECO:0000313" key="3">
    <source>
        <dbReference type="WBParaSite" id="ASIM_0000642901-mRNA-1"/>
    </source>
</evidence>
<dbReference type="AlphaFoldDB" id="A0A0M3JFM6"/>
<accession>A0A0M3JFM6</accession>
<dbReference type="EMBL" id="UYRR01013195">
    <property type="protein sequence ID" value="VDK26688.1"/>
    <property type="molecule type" value="Genomic_DNA"/>
</dbReference>
<name>A0A0M3JFM6_ANISI</name>
<protein>
    <submittedName>
        <fullName evidence="3">ABC transmembrane type-1 domain-containing protein</fullName>
    </submittedName>
</protein>
<proteinExistence type="predicted"/>
<evidence type="ECO:0000313" key="2">
    <source>
        <dbReference type="Proteomes" id="UP000267096"/>
    </source>
</evidence>
<reference evidence="1 2" key="2">
    <citation type="submission" date="2018-11" db="EMBL/GenBank/DDBJ databases">
        <authorList>
            <consortium name="Pathogen Informatics"/>
        </authorList>
    </citation>
    <scope>NUCLEOTIDE SEQUENCE [LARGE SCALE GENOMIC DNA]</scope>
</reference>
<dbReference type="Proteomes" id="UP000267096">
    <property type="component" value="Unassembled WGS sequence"/>
</dbReference>
<sequence>MPIVLIQLKVVQGVASISTSTAYGAIGQLQYLFTQSNMSRYVADRADAVVQAIVTQTSLIRSRHLNDMNGLDELSELVRIICNFISVVRSFRILYKIHHDTY</sequence>
<reference evidence="3" key="1">
    <citation type="submission" date="2017-02" db="UniProtKB">
        <authorList>
            <consortium name="WormBaseParasite"/>
        </authorList>
    </citation>
    <scope>IDENTIFICATION</scope>
</reference>
<organism evidence="3">
    <name type="scientific">Anisakis simplex</name>
    <name type="common">Herring worm</name>
    <dbReference type="NCBI Taxonomy" id="6269"/>
    <lineage>
        <taxon>Eukaryota</taxon>
        <taxon>Metazoa</taxon>
        <taxon>Ecdysozoa</taxon>
        <taxon>Nematoda</taxon>
        <taxon>Chromadorea</taxon>
        <taxon>Rhabditida</taxon>
        <taxon>Spirurina</taxon>
        <taxon>Ascaridomorpha</taxon>
        <taxon>Ascaridoidea</taxon>
        <taxon>Anisakidae</taxon>
        <taxon>Anisakis</taxon>
        <taxon>Anisakis simplex complex</taxon>
    </lineage>
</organism>
<gene>
    <name evidence="1" type="ORF">ASIM_LOCUS6211</name>
</gene>
<keyword evidence="2" id="KW-1185">Reference proteome</keyword>
<dbReference type="WBParaSite" id="ASIM_0000642901-mRNA-1">
    <property type="protein sequence ID" value="ASIM_0000642901-mRNA-1"/>
    <property type="gene ID" value="ASIM_0000642901"/>
</dbReference>
<evidence type="ECO:0000313" key="1">
    <source>
        <dbReference type="EMBL" id="VDK26688.1"/>
    </source>
</evidence>